<keyword evidence="7" id="KW-1185">Reference proteome</keyword>
<comment type="similarity">
    <text evidence="1">Belongs to the SNF7 family.</text>
</comment>
<proteinExistence type="inferred from homology"/>
<dbReference type="Gene3D" id="1.10.287.1060">
    <property type="entry name" value="ESAT-6-like"/>
    <property type="match status" value="1"/>
</dbReference>
<evidence type="ECO:0000256" key="1">
    <source>
        <dbReference type="ARBA" id="ARBA00006190"/>
    </source>
</evidence>
<dbReference type="Pfam" id="PF03357">
    <property type="entry name" value="Snf7"/>
    <property type="match status" value="1"/>
</dbReference>
<evidence type="ECO:0000313" key="7">
    <source>
        <dbReference type="Proteomes" id="UP000277928"/>
    </source>
</evidence>
<dbReference type="Proteomes" id="UP000277928">
    <property type="component" value="Unassembled WGS sequence"/>
</dbReference>
<dbReference type="STRING" id="42156.A0A3P6V6P6"/>
<dbReference type="GO" id="GO:0006900">
    <property type="term" value="P:vesicle budding from membrane"/>
    <property type="evidence" value="ECO:0007669"/>
    <property type="project" value="TreeGrafter"/>
</dbReference>
<evidence type="ECO:0000313" key="6">
    <source>
        <dbReference type="EMBL" id="VDK85791.1"/>
    </source>
</evidence>
<evidence type="ECO:0000256" key="4">
    <source>
        <dbReference type="SAM" id="Coils"/>
    </source>
</evidence>
<dbReference type="OrthoDB" id="3973241at2759"/>
<sequence>MSNVSVCWDGMKSCDPRSYFLCVCSCEELDGLKCRNFIRINLVVVVRWRIAGMRRIFGASGKKEPQPTLADAIANVDSRTESIEKKIARLDGELVKYKDQMKKMREGPGKNQLKQKAMRILKQKRAYENQLDQLNQQSFNMEQSNFAIQGMKDTQTTVTAMKHGLKTMQNEYKKLDIDKIDKLQDEMEEMLDINNELQDAMSRQYETPDIDEADLEAELDALGDELEADADTSYLDQALNAPGVPSREPGYESRMTEGGIAVDEFGLPKVPANN</sequence>
<accession>A0A3P6V6P6</accession>
<dbReference type="AlphaFoldDB" id="A0A3P6V6P6"/>
<dbReference type="PANTHER" id="PTHR22761:SF12">
    <property type="entry name" value="CHARGED MULTIVESICULAR BODY PROTEIN 5"/>
    <property type="match status" value="1"/>
</dbReference>
<dbReference type="InterPro" id="IPR005024">
    <property type="entry name" value="Snf7_fam"/>
</dbReference>
<evidence type="ECO:0000256" key="3">
    <source>
        <dbReference type="ARBA" id="ARBA00041078"/>
    </source>
</evidence>
<gene>
    <name evidence="6" type="ORF">NLS_LOCUS7292</name>
</gene>
<name>A0A3P6V6P6_LITSI</name>
<feature type="region of interest" description="Disordered" evidence="5">
    <location>
        <begin position="229"/>
        <end position="259"/>
    </location>
</feature>
<reference evidence="6 7" key="1">
    <citation type="submission" date="2018-08" db="EMBL/GenBank/DDBJ databases">
        <authorList>
            <person name="Laetsch R D."/>
            <person name="Stevens L."/>
            <person name="Kumar S."/>
            <person name="Blaxter L. M."/>
        </authorList>
    </citation>
    <scope>NUCLEOTIDE SEQUENCE [LARGE SCALE GENOMIC DNA]</scope>
</reference>
<dbReference type="EMBL" id="UYRX01000732">
    <property type="protein sequence ID" value="VDK85791.1"/>
    <property type="molecule type" value="Genomic_DNA"/>
</dbReference>
<keyword evidence="2 4" id="KW-0175">Coiled coil</keyword>
<feature type="coiled-coil region" evidence="4">
    <location>
        <begin position="80"/>
        <end position="144"/>
    </location>
</feature>
<dbReference type="GO" id="GO:0005771">
    <property type="term" value="C:multivesicular body"/>
    <property type="evidence" value="ECO:0007669"/>
    <property type="project" value="TreeGrafter"/>
</dbReference>
<dbReference type="PANTHER" id="PTHR22761">
    <property type="entry name" value="CHARGED MULTIVESICULAR BODY PROTEIN"/>
    <property type="match status" value="1"/>
</dbReference>
<dbReference type="Gene3D" id="6.10.250.1710">
    <property type="match status" value="1"/>
</dbReference>
<evidence type="ECO:0000256" key="2">
    <source>
        <dbReference type="ARBA" id="ARBA00023054"/>
    </source>
</evidence>
<dbReference type="GO" id="GO:0032511">
    <property type="term" value="P:late endosome to vacuole transport via multivesicular body sorting pathway"/>
    <property type="evidence" value="ECO:0007669"/>
    <property type="project" value="TreeGrafter"/>
</dbReference>
<protein>
    <recommendedName>
        <fullName evidence="3">Charged multivesicular body protein 5</fullName>
    </recommendedName>
</protein>
<organism evidence="6 7">
    <name type="scientific">Litomosoides sigmodontis</name>
    <name type="common">Filarial nematode worm</name>
    <dbReference type="NCBI Taxonomy" id="42156"/>
    <lineage>
        <taxon>Eukaryota</taxon>
        <taxon>Metazoa</taxon>
        <taxon>Ecdysozoa</taxon>
        <taxon>Nematoda</taxon>
        <taxon>Chromadorea</taxon>
        <taxon>Rhabditida</taxon>
        <taxon>Spirurina</taxon>
        <taxon>Spiruromorpha</taxon>
        <taxon>Filarioidea</taxon>
        <taxon>Onchocercidae</taxon>
        <taxon>Litomosoides</taxon>
    </lineage>
</organism>
<evidence type="ECO:0000256" key="5">
    <source>
        <dbReference type="SAM" id="MobiDB-lite"/>
    </source>
</evidence>
<dbReference type="OMA" id="GVKQMQK"/>